<dbReference type="Proteomes" id="UP000521943">
    <property type="component" value="Unassembled WGS sequence"/>
</dbReference>
<proteinExistence type="predicted"/>
<dbReference type="SUPFAM" id="SSF52047">
    <property type="entry name" value="RNI-like"/>
    <property type="match status" value="1"/>
</dbReference>
<dbReference type="OrthoDB" id="3248197at2759"/>
<keyword evidence="1" id="KW-0175">Coiled coil</keyword>
<evidence type="ECO:0008006" key="4">
    <source>
        <dbReference type="Google" id="ProtNLM"/>
    </source>
</evidence>
<accession>A0A8H6HAA0</accession>
<evidence type="ECO:0000256" key="1">
    <source>
        <dbReference type="SAM" id="Coils"/>
    </source>
</evidence>
<comment type="caution">
    <text evidence="2">The sequence shown here is derived from an EMBL/GenBank/DDBJ whole genome shotgun (WGS) entry which is preliminary data.</text>
</comment>
<gene>
    <name evidence="2" type="ORF">DFP72DRAFT_1080464</name>
</gene>
<dbReference type="AlphaFoldDB" id="A0A8H6HAA0"/>
<feature type="coiled-coil region" evidence="1">
    <location>
        <begin position="28"/>
        <end position="62"/>
    </location>
</feature>
<dbReference type="InterPro" id="IPR032675">
    <property type="entry name" value="LRR_dom_sf"/>
</dbReference>
<protein>
    <recommendedName>
        <fullName evidence="4">F-box domain-containing protein</fullName>
    </recommendedName>
</protein>
<evidence type="ECO:0000313" key="3">
    <source>
        <dbReference type="Proteomes" id="UP000521943"/>
    </source>
</evidence>
<evidence type="ECO:0000313" key="2">
    <source>
        <dbReference type="EMBL" id="KAF6743264.1"/>
    </source>
</evidence>
<name>A0A8H6HAA0_9AGAR</name>
<reference evidence="2 3" key="1">
    <citation type="submission" date="2020-07" db="EMBL/GenBank/DDBJ databases">
        <title>Comparative genomics of pyrophilous fungi reveals a link between fire events and developmental genes.</title>
        <authorList>
            <consortium name="DOE Joint Genome Institute"/>
            <person name="Steindorff A.S."/>
            <person name="Carver A."/>
            <person name="Calhoun S."/>
            <person name="Stillman K."/>
            <person name="Liu H."/>
            <person name="Lipzen A."/>
            <person name="Pangilinan J."/>
            <person name="Labutti K."/>
            <person name="Bruns T.D."/>
            <person name="Grigoriev I.V."/>
        </authorList>
    </citation>
    <scope>NUCLEOTIDE SEQUENCE [LARGE SCALE GENOMIC DNA]</scope>
    <source>
        <strain evidence="2 3">CBS 144469</strain>
    </source>
</reference>
<organism evidence="2 3">
    <name type="scientific">Ephemerocybe angulata</name>
    <dbReference type="NCBI Taxonomy" id="980116"/>
    <lineage>
        <taxon>Eukaryota</taxon>
        <taxon>Fungi</taxon>
        <taxon>Dikarya</taxon>
        <taxon>Basidiomycota</taxon>
        <taxon>Agaricomycotina</taxon>
        <taxon>Agaricomycetes</taxon>
        <taxon>Agaricomycetidae</taxon>
        <taxon>Agaricales</taxon>
        <taxon>Agaricineae</taxon>
        <taxon>Psathyrellaceae</taxon>
        <taxon>Ephemerocybe</taxon>
    </lineage>
</organism>
<dbReference type="EMBL" id="JACGCI010000151">
    <property type="protein sequence ID" value="KAF6743264.1"/>
    <property type="molecule type" value="Genomic_DNA"/>
</dbReference>
<dbReference type="Gene3D" id="3.80.10.10">
    <property type="entry name" value="Ribonuclease Inhibitor"/>
    <property type="match status" value="1"/>
</dbReference>
<sequence length="547" mass="61270">MAHSQLLGRIGTNYVPDAEEVAVLKSLVRIREDTIQSMDTRIQELQDELASLNLKRARHIQAVEDYRALNSPIKQIPDDILTNILLSLLPNLQTENGPKMSSKHPAVVASHVSRGWRSLALGTPLLWSFIDVEIPMAPYTFSLPSEWLEYVARVQEYKDAVEAWISSPSVAAVIKARKEVVDPILACSGRWKCVCFDFQSVSEATVDLFRLFEATPLPLLESADAELSLPMASRNEQPPMSVIARRQTALASGLFPAPTLRSLRLYGSWGHIPPTQRPTLTELTLDITPTSFDQPNYPSHILHILRSSPNLIRCSFHVYDYDPRPRPVTETGWEVVQMAHLEALELHGLPPPLGFASHLSLPSLHTLTIHLIDPEDLGLDVADERICELFRSLGGSLTSLVLYYERLAQTTILRCLGSLQNLTHLRLVSIPAPYYHESPERRDILVMDRLSRRADTGGSEWYCPKLEGLDIVIRVMDDTLEEALVELIAARCQSAQPVGVARLSDVRVTLKKAWTGGDIVQELQERGVDTDNFNLEISESYNQLVSF</sequence>
<keyword evidence="3" id="KW-1185">Reference proteome</keyword>